<evidence type="ECO:0000313" key="2">
    <source>
        <dbReference type="Proteomes" id="UP001212997"/>
    </source>
</evidence>
<keyword evidence="2" id="KW-1185">Reference proteome</keyword>
<dbReference type="AlphaFoldDB" id="A0AAD5UXK2"/>
<protein>
    <submittedName>
        <fullName evidence="1">Uncharacterized protein</fullName>
    </submittedName>
</protein>
<dbReference type="EMBL" id="JANAWD010000372">
    <property type="protein sequence ID" value="KAJ3480486.1"/>
    <property type="molecule type" value="Genomic_DNA"/>
</dbReference>
<proteinExistence type="predicted"/>
<dbReference type="Proteomes" id="UP001212997">
    <property type="component" value="Unassembled WGS sequence"/>
</dbReference>
<accession>A0AAD5UXK2</accession>
<evidence type="ECO:0000313" key="1">
    <source>
        <dbReference type="EMBL" id="KAJ3480486.1"/>
    </source>
</evidence>
<comment type="caution">
    <text evidence="1">The sequence shown here is derived from an EMBL/GenBank/DDBJ whole genome shotgun (WGS) entry which is preliminary data.</text>
</comment>
<dbReference type="Gene3D" id="3.80.10.10">
    <property type="entry name" value="Ribonuclease Inhibitor"/>
    <property type="match status" value="1"/>
</dbReference>
<dbReference type="InterPro" id="IPR032675">
    <property type="entry name" value="LRR_dom_sf"/>
</dbReference>
<name>A0AAD5UXK2_9APHY</name>
<gene>
    <name evidence="1" type="ORF">NLI96_g8321</name>
</gene>
<sequence length="401" mass="45051">MQVHSRLPLLNLDVLSSLLPHFESSKDVLSFMLVCRGLYAPSIPHLLDPKRQGVHLRNGRDALQFIAFMSAASHSYLRVNSLSDLRILIDFNPRSEDFTDAEDPRLVGRQLAEIVHHSLNLEHLRFDDSILDLDDPEIFEVFKGLKSLKRLHTLSMNITSESGCRLIREMGACPVLHLMIGFGTNILMGPEVLLPFAPTITTLHVHLPSLFGLRDVCCPRVRELSLCTSDDIVTSDLLKAFPVLQDFTLEDDDPVPPPHVDDMTAFGRRGDNQSRLMWDNVSTMRLRYVRDTSSSLYMMGLLPEVRELDLLQDVNAPAGDLGRAIQVVRDCTPKALRFAVSGEGCTGQQVKEFLLELRQIMNTSGATHLHLSFELSGQGLLASMASHSFMHTRRPFSQFTR</sequence>
<organism evidence="1 2">
    <name type="scientific">Meripilus lineatus</name>
    <dbReference type="NCBI Taxonomy" id="2056292"/>
    <lineage>
        <taxon>Eukaryota</taxon>
        <taxon>Fungi</taxon>
        <taxon>Dikarya</taxon>
        <taxon>Basidiomycota</taxon>
        <taxon>Agaricomycotina</taxon>
        <taxon>Agaricomycetes</taxon>
        <taxon>Polyporales</taxon>
        <taxon>Meripilaceae</taxon>
        <taxon>Meripilus</taxon>
    </lineage>
</organism>
<reference evidence="1" key="1">
    <citation type="submission" date="2022-07" db="EMBL/GenBank/DDBJ databases">
        <title>Genome Sequence of Physisporinus lineatus.</title>
        <authorList>
            <person name="Buettner E."/>
        </authorList>
    </citation>
    <scope>NUCLEOTIDE SEQUENCE</scope>
    <source>
        <strain evidence="1">VT162</strain>
    </source>
</reference>
<dbReference type="SUPFAM" id="SSF52047">
    <property type="entry name" value="RNI-like"/>
    <property type="match status" value="1"/>
</dbReference>